<sequence length="366" mass="42516">MDSSEKRKNTIVSYFQKKSRSEPLSENNETLTAIPALEHVQEQDISSDNKNSRNLNIKNTENVCLNKFDIGLFNRFTTKQIDSEQIYQILTNTWYPEPSYQFIATGKRNLKFQYKWLDRWKWLAYSKSQNGVYCKYCISFSPEEVCSQKLGKFVLTKFDDWAHAIDKFNEHQKNKYHLTAISKVDGFLSVFNKKQNNIAVQLDNNLKLEIEQNKQILRPIIETIILCGSQGLALRGHRDSGHFQPDELYSAENDGNFRAFLRYRVSGGDLILKNHLQNCKKNAMYTSPEFQNEIIDTIYHIIINKLVCKINQSKCYTVLADETCDISGVEQFSLCVRYFDKETKTLREDFLKFVPVLDVSGKGLAK</sequence>
<reference evidence="2 3" key="1">
    <citation type="submission" date="2019-08" db="EMBL/GenBank/DDBJ databases">
        <title>Whole genome of Aphis craccivora.</title>
        <authorList>
            <person name="Voronova N.V."/>
            <person name="Shulinski R.S."/>
            <person name="Bandarenka Y.V."/>
            <person name="Zhorov D.G."/>
            <person name="Warner D."/>
        </authorList>
    </citation>
    <scope>NUCLEOTIDE SEQUENCE [LARGE SCALE GENOMIC DNA]</scope>
    <source>
        <strain evidence="2">180601</strain>
        <tissue evidence="2">Whole Body</tissue>
    </source>
</reference>
<dbReference type="SMART" id="SM00597">
    <property type="entry name" value="ZnF_TTF"/>
    <property type="match status" value="1"/>
</dbReference>
<feature type="non-terminal residue" evidence="2">
    <location>
        <position position="366"/>
    </location>
</feature>
<dbReference type="Pfam" id="PF14291">
    <property type="entry name" value="DUF4371"/>
    <property type="match status" value="1"/>
</dbReference>
<evidence type="ECO:0000259" key="1">
    <source>
        <dbReference type="SMART" id="SM00597"/>
    </source>
</evidence>
<comment type="caution">
    <text evidence="2">The sequence shown here is derived from an EMBL/GenBank/DDBJ whole genome shotgun (WGS) entry which is preliminary data.</text>
</comment>
<organism evidence="2 3">
    <name type="scientific">Aphis craccivora</name>
    <name type="common">Cowpea aphid</name>
    <dbReference type="NCBI Taxonomy" id="307492"/>
    <lineage>
        <taxon>Eukaryota</taxon>
        <taxon>Metazoa</taxon>
        <taxon>Ecdysozoa</taxon>
        <taxon>Arthropoda</taxon>
        <taxon>Hexapoda</taxon>
        <taxon>Insecta</taxon>
        <taxon>Pterygota</taxon>
        <taxon>Neoptera</taxon>
        <taxon>Paraneoptera</taxon>
        <taxon>Hemiptera</taxon>
        <taxon>Sternorrhyncha</taxon>
        <taxon>Aphidomorpha</taxon>
        <taxon>Aphidoidea</taxon>
        <taxon>Aphididae</taxon>
        <taxon>Aphidini</taxon>
        <taxon>Aphis</taxon>
        <taxon>Aphis</taxon>
    </lineage>
</organism>
<proteinExistence type="predicted"/>
<dbReference type="AlphaFoldDB" id="A0A6G0Y2Q8"/>
<dbReference type="PANTHER" id="PTHR45749:SF21">
    <property type="entry name" value="DUF4371 DOMAIN-CONTAINING PROTEIN"/>
    <property type="match status" value="1"/>
</dbReference>
<dbReference type="Proteomes" id="UP000478052">
    <property type="component" value="Unassembled WGS sequence"/>
</dbReference>
<accession>A0A6G0Y2Q8</accession>
<keyword evidence="3" id="KW-1185">Reference proteome</keyword>
<evidence type="ECO:0000313" key="3">
    <source>
        <dbReference type="Proteomes" id="UP000478052"/>
    </source>
</evidence>
<dbReference type="InterPro" id="IPR025398">
    <property type="entry name" value="DUF4371"/>
</dbReference>
<dbReference type="PANTHER" id="PTHR45749">
    <property type="match status" value="1"/>
</dbReference>
<dbReference type="InterPro" id="IPR006580">
    <property type="entry name" value="Znf_TTF"/>
</dbReference>
<evidence type="ECO:0000313" key="2">
    <source>
        <dbReference type="EMBL" id="KAF0747872.1"/>
    </source>
</evidence>
<protein>
    <submittedName>
        <fullName evidence="2">Zinc finger MYM-type protein 1-like</fullName>
    </submittedName>
</protein>
<gene>
    <name evidence="2" type="ORF">FWK35_00023936</name>
</gene>
<dbReference type="OrthoDB" id="6590038at2759"/>
<name>A0A6G0Y2Q8_APHCR</name>
<dbReference type="EMBL" id="VUJU01006685">
    <property type="protein sequence ID" value="KAF0747872.1"/>
    <property type="molecule type" value="Genomic_DNA"/>
</dbReference>
<feature type="domain" description="TTF-type" evidence="1">
    <location>
        <begin position="108"/>
        <end position="203"/>
    </location>
</feature>